<accession>A0A6J4Q4Q3</accession>
<sequence length="46" mass="5022">MPPVAIFRLSAKGGERSVSRTEIGRCGFRIPAEVIILTQNLDHVAD</sequence>
<name>A0A6J4Q4Q3_9ACTN</name>
<evidence type="ECO:0000313" key="1">
    <source>
        <dbReference type="EMBL" id="CAA9434552.1"/>
    </source>
</evidence>
<gene>
    <name evidence="1" type="ORF">AVDCRST_MAG55-2909</name>
</gene>
<reference evidence="1" key="1">
    <citation type="submission" date="2020-02" db="EMBL/GenBank/DDBJ databases">
        <authorList>
            <person name="Meier V. D."/>
        </authorList>
    </citation>
    <scope>NUCLEOTIDE SEQUENCE</scope>
    <source>
        <strain evidence="1">AVDCRST_MAG55</strain>
    </source>
</reference>
<organism evidence="1">
    <name type="scientific">uncultured Rubrobacteraceae bacterium</name>
    <dbReference type="NCBI Taxonomy" id="349277"/>
    <lineage>
        <taxon>Bacteria</taxon>
        <taxon>Bacillati</taxon>
        <taxon>Actinomycetota</taxon>
        <taxon>Rubrobacteria</taxon>
        <taxon>Rubrobacterales</taxon>
        <taxon>Rubrobacteraceae</taxon>
        <taxon>environmental samples</taxon>
    </lineage>
</organism>
<dbReference type="EMBL" id="CADCUZ010000144">
    <property type="protein sequence ID" value="CAA9434552.1"/>
    <property type="molecule type" value="Genomic_DNA"/>
</dbReference>
<protein>
    <submittedName>
        <fullName evidence="1">Uncharacterized protein</fullName>
    </submittedName>
</protein>
<proteinExistence type="predicted"/>
<dbReference type="AlphaFoldDB" id="A0A6J4Q4Q3"/>